<name>A0A3S8ZY44_9BACL</name>
<evidence type="ECO:0000313" key="4">
    <source>
        <dbReference type="Proteomes" id="UP000272528"/>
    </source>
</evidence>
<dbReference type="RefSeq" id="WP_126011463.1">
    <property type="nucleotide sequence ID" value="NZ_CP034437.1"/>
</dbReference>
<dbReference type="SUPFAM" id="SSF52788">
    <property type="entry name" value="Phosphotyrosine protein phosphatases I"/>
    <property type="match status" value="1"/>
</dbReference>
<proteinExistence type="predicted"/>
<dbReference type="GO" id="GO:0046685">
    <property type="term" value="P:response to arsenic-containing substance"/>
    <property type="evidence" value="ECO:0007669"/>
    <property type="project" value="UniProtKB-KW"/>
</dbReference>
<sequence>MRKPLRIYFLSIYSRCRTQMAEAFAKHFAGDQIIVESAGLEESEIHPLAIEVMREVGIDISSYQPKRIDMRFFTSANIVVKLCEKANERCPVVPFEILNVQWDIPDPTPKADEQGNIDEFRVVRDEIKEKVLQLLNEQRVIGV</sequence>
<dbReference type="InterPro" id="IPR036196">
    <property type="entry name" value="Ptyr_pPase_sf"/>
</dbReference>
<evidence type="ECO:0000256" key="1">
    <source>
        <dbReference type="ARBA" id="ARBA00022849"/>
    </source>
</evidence>
<dbReference type="EMBL" id="CP034437">
    <property type="protein sequence ID" value="AZN38375.1"/>
    <property type="molecule type" value="Genomic_DNA"/>
</dbReference>
<dbReference type="Gene3D" id="3.40.50.2300">
    <property type="match status" value="1"/>
</dbReference>
<gene>
    <name evidence="3" type="ORF">EJC50_00790</name>
</gene>
<organism evidence="3 4">
    <name type="scientific">Paenibacillus albus</name>
    <dbReference type="NCBI Taxonomy" id="2495582"/>
    <lineage>
        <taxon>Bacteria</taxon>
        <taxon>Bacillati</taxon>
        <taxon>Bacillota</taxon>
        <taxon>Bacilli</taxon>
        <taxon>Bacillales</taxon>
        <taxon>Paenibacillaceae</taxon>
        <taxon>Paenibacillus</taxon>
    </lineage>
</organism>
<dbReference type="CDD" id="cd16345">
    <property type="entry name" value="LMWP_ArsC"/>
    <property type="match status" value="1"/>
</dbReference>
<dbReference type="Proteomes" id="UP000272528">
    <property type="component" value="Chromosome"/>
</dbReference>
<keyword evidence="4" id="KW-1185">Reference proteome</keyword>
<keyword evidence="1" id="KW-0059">Arsenical resistance</keyword>
<dbReference type="Pfam" id="PF01451">
    <property type="entry name" value="LMWPc"/>
    <property type="match status" value="1"/>
</dbReference>
<evidence type="ECO:0000259" key="2">
    <source>
        <dbReference type="SMART" id="SM00226"/>
    </source>
</evidence>
<dbReference type="OrthoDB" id="9784339at2"/>
<reference evidence="4" key="1">
    <citation type="submission" date="2018-12" db="EMBL/GenBank/DDBJ databases">
        <title>Genome sequence of Peanibacillus sp.</title>
        <authorList>
            <person name="Subramani G."/>
            <person name="Srinivasan S."/>
            <person name="Kim M.K."/>
        </authorList>
    </citation>
    <scope>NUCLEOTIDE SEQUENCE [LARGE SCALE GENOMIC DNA]</scope>
    <source>
        <strain evidence="4">18JY67-1</strain>
    </source>
</reference>
<dbReference type="InterPro" id="IPR023485">
    <property type="entry name" value="Ptyr_pPase"/>
</dbReference>
<dbReference type="PANTHER" id="PTHR43428:SF1">
    <property type="entry name" value="ARSENATE REDUCTASE"/>
    <property type="match status" value="1"/>
</dbReference>
<dbReference type="AlphaFoldDB" id="A0A3S8ZY44"/>
<dbReference type="SMART" id="SM00226">
    <property type="entry name" value="LMWPc"/>
    <property type="match status" value="1"/>
</dbReference>
<accession>A0A3S8ZY44</accession>
<protein>
    <submittedName>
        <fullName evidence="3">Arsenate reductase ArsC</fullName>
    </submittedName>
</protein>
<evidence type="ECO:0000313" key="3">
    <source>
        <dbReference type="EMBL" id="AZN38375.1"/>
    </source>
</evidence>
<feature type="domain" description="Phosphotyrosine protein phosphatase I" evidence="2">
    <location>
        <begin position="5"/>
        <end position="137"/>
    </location>
</feature>
<dbReference type="PANTHER" id="PTHR43428">
    <property type="entry name" value="ARSENATE REDUCTASE"/>
    <property type="match status" value="1"/>
</dbReference>
<dbReference type="KEGG" id="palb:EJC50_00790"/>